<dbReference type="InterPro" id="IPR029043">
    <property type="entry name" value="GcvT/YgfZ_C"/>
</dbReference>
<dbReference type="EMBL" id="SJPI01000001">
    <property type="protein sequence ID" value="TWT53030.1"/>
    <property type="molecule type" value="Genomic_DNA"/>
</dbReference>
<protein>
    <recommendedName>
        <fullName evidence="2">aminomethyltransferase</fullName>
        <ecNumber evidence="2">2.1.2.10</ecNumber>
    </recommendedName>
    <alternativeName>
        <fullName evidence="5">Glycine cleavage system T protein</fullName>
    </alternativeName>
</protein>
<dbReference type="OrthoDB" id="9774591at2"/>
<keyword evidence="4 10" id="KW-0808">Transferase</keyword>
<gene>
    <name evidence="10" type="primary">gcvT</name>
    <name evidence="10" type="ORF">Pla22_06580</name>
</gene>
<dbReference type="Gene3D" id="3.30.70.1400">
    <property type="entry name" value="Aminomethyltransferase beta-barrel domains"/>
    <property type="match status" value="1"/>
</dbReference>
<dbReference type="SUPFAM" id="SSF103025">
    <property type="entry name" value="Folate-binding domain"/>
    <property type="match status" value="1"/>
</dbReference>
<evidence type="ECO:0000256" key="6">
    <source>
        <dbReference type="ARBA" id="ARBA00047665"/>
    </source>
</evidence>
<evidence type="ECO:0000313" key="11">
    <source>
        <dbReference type="Proteomes" id="UP000316598"/>
    </source>
</evidence>
<keyword evidence="11" id="KW-1185">Reference proteome</keyword>
<dbReference type="InterPro" id="IPR006223">
    <property type="entry name" value="GcvT"/>
</dbReference>
<comment type="caution">
    <text evidence="10">The sequence shown here is derived from an EMBL/GenBank/DDBJ whole genome shotgun (WGS) entry which is preliminary data.</text>
</comment>
<dbReference type="GO" id="GO:0004047">
    <property type="term" value="F:aminomethyltransferase activity"/>
    <property type="evidence" value="ECO:0007669"/>
    <property type="project" value="UniProtKB-EC"/>
</dbReference>
<dbReference type="EC" id="2.1.2.10" evidence="2"/>
<dbReference type="PANTHER" id="PTHR43757">
    <property type="entry name" value="AMINOMETHYLTRANSFERASE"/>
    <property type="match status" value="1"/>
</dbReference>
<evidence type="ECO:0000256" key="5">
    <source>
        <dbReference type="ARBA" id="ARBA00031395"/>
    </source>
</evidence>
<organism evidence="10 11">
    <name type="scientific">Rubripirellula amarantea</name>
    <dbReference type="NCBI Taxonomy" id="2527999"/>
    <lineage>
        <taxon>Bacteria</taxon>
        <taxon>Pseudomonadati</taxon>
        <taxon>Planctomycetota</taxon>
        <taxon>Planctomycetia</taxon>
        <taxon>Pirellulales</taxon>
        <taxon>Pirellulaceae</taxon>
        <taxon>Rubripirellula</taxon>
    </lineage>
</organism>
<dbReference type="Gene3D" id="3.30.1360.120">
    <property type="entry name" value="Probable tRNA modification gtpase trme, domain 1"/>
    <property type="match status" value="1"/>
</dbReference>
<dbReference type="GO" id="GO:0006546">
    <property type="term" value="P:glycine catabolic process"/>
    <property type="evidence" value="ECO:0007669"/>
    <property type="project" value="InterPro"/>
</dbReference>
<evidence type="ECO:0000259" key="9">
    <source>
        <dbReference type="Pfam" id="PF08669"/>
    </source>
</evidence>
<evidence type="ECO:0000313" key="10">
    <source>
        <dbReference type="EMBL" id="TWT53030.1"/>
    </source>
</evidence>
<reference evidence="10 11" key="1">
    <citation type="submission" date="2019-02" db="EMBL/GenBank/DDBJ databases">
        <title>Deep-cultivation of Planctomycetes and their phenomic and genomic characterization uncovers novel biology.</title>
        <authorList>
            <person name="Wiegand S."/>
            <person name="Jogler M."/>
            <person name="Boedeker C."/>
            <person name="Pinto D."/>
            <person name="Vollmers J."/>
            <person name="Rivas-Marin E."/>
            <person name="Kohn T."/>
            <person name="Peeters S.H."/>
            <person name="Heuer A."/>
            <person name="Rast P."/>
            <person name="Oberbeckmann S."/>
            <person name="Bunk B."/>
            <person name="Jeske O."/>
            <person name="Meyerdierks A."/>
            <person name="Storesund J.E."/>
            <person name="Kallscheuer N."/>
            <person name="Luecker S."/>
            <person name="Lage O.M."/>
            <person name="Pohl T."/>
            <person name="Merkel B.J."/>
            <person name="Hornburger P."/>
            <person name="Mueller R.-W."/>
            <person name="Bruemmer F."/>
            <person name="Labrenz M."/>
            <person name="Spormann A.M."/>
            <person name="Op Den Camp H."/>
            <person name="Overmann J."/>
            <person name="Amann R."/>
            <person name="Jetten M.S.M."/>
            <person name="Mascher T."/>
            <person name="Medema M.H."/>
            <person name="Devos D.P."/>
            <person name="Kaster A.-K."/>
            <person name="Ovreas L."/>
            <person name="Rohde M."/>
            <person name="Galperin M.Y."/>
            <person name="Jogler C."/>
        </authorList>
    </citation>
    <scope>NUCLEOTIDE SEQUENCE [LARGE SCALE GENOMIC DNA]</scope>
    <source>
        <strain evidence="10 11">Pla22</strain>
    </source>
</reference>
<dbReference type="PIRSF" id="PIRSF006487">
    <property type="entry name" value="GcvT"/>
    <property type="match status" value="1"/>
</dbReference>
<evidence type="ECO:0000256" key="1">
    <source>
        <dbReference type="ARBA" id="ARBA00008609"/>
    </source>
</evidence>
<evidence type="ECO:0000256" key="3">
    <source>
        <dbReference type="ARBA" id="ARBA00022576"/>
    </source>
</evidence>
<dbReference type="Gene3D" id="2.40.30.110">
    <property type="entry name" value="Aminomethyltransferase beta-barrel domains"/>
    <property type="match status" value="1"/>
</dbReference>
<comment type="similarity">
    <text evidence="1">Belongs to the GcvT family.</text>
</comment>
<comment type="catalytic activity">
    <reaction evidence="6">
        <text>N(6)-[(R)-S(8)-aminomethyldihydrolipoyl]-L-lysyl-[protein] + (6S)-5,6,7,8-tetrahydrofolate = N(6)-[(R)-dihydrolipoyl]-L-lysyl-[protein] + (6R)-5,10-methylene-5,6,7,8-tetrahydrofolate + NH4(+)</text>
        <dbReference type="Rhea" id="RHEA:16945"/>
        <dbReference type="Rhea" id="RHEA-COMP:10475"/>
        <dbReference type="Rhea" id="RHEA-COMP:10492"/>
        <dbReference type="ChEBI" id="CHEBI:15636"/>
        <dbReference type="ChEBI" id="CHEBI:28938"/>
        <dbReference type="ChEBI" id="CHEBI:57453"/>
        <dbReference type="ChEBI" id="CHEBI:83100"/>
        <dbReference type="ChEBI" id="CHEBI:83143"/>
        <dbReference type="EC" id="2.1.2.10"/>
    </reaction>
</comment>
<feature type="binding site" evidence="7">
    <location>
        <position position="240"/>
    </location>
    <ligand>
        <name>substrate</name>
    </ligand>
</feature>
<keyword evidence="3" id="KW-0032">Aminotransferase</keyword>
<dbReference type="GO" id="GO:0005829">
    <property type="term" value="C:cytosol"/>
    <property type="evidence" value="ECO:0007669"/>
    <property type="project" value="TreeGrafter"/>
</dbReference>
<evidence type="ECO:0000256" key="2">
    <source>
        <dbReference type="ARBA" id="ARBA00012616"/>
    </source>
</evidence>
<proteinExistence type="inferred from homology"/>
<dbReference type="NCBIfam" id="NF001567">
    <property type="entry name" value="PRK00389.1"/>
    <property type="match status" value="1"/>
</dbReference>
<accession>A0A5C5WRE3</accession>
<feature type="domain" description="Aminomethyltransferase C-terminal" evidence="9">
    <location>
        <begin position="327"/>
        <end position="403"/>
    </location>
</feature>
<dbReference type="Pfam" id="PF08669">
    <property type="entry name" value="GCV_T_C"/>
    <property type="match status" value="1"/>
</dbReference>
<feature type="domain" description="GCVT N-terminal" evidence="8">
    <location>
        <begin position="47"/>
        <end position="305"/>
    </location>
</feature>
<evidence type="ECO:0000256" key="7">
    <source>
        <dbReference type="PIRSR" id="PIRSR006487-1"/>
    </source>
</evidence>
<evidence type="ECO:0000259" key="8">
    <source>
        <dbReference type="Pfam" id="PF01571"/>
    </source>
</evidence>
<name>A0A5C5WRE3_9BACT</name>
<dbReference type="InterPro" id="IPR006222">
    <property type="entry name" value="GCVT_N"/>
</dbReference>
<dbReference type="SUPFAM" id="SSF101790">
    <property type="entry name" value="Aminomethyltransferase beta-barrel domain"/>
    <property type="match status" value="1"/>
</dbReference>
<dbReference type="GO" id="GO:0005960">
    <property type="term" value="C:glycine cleavage complex"/>
    <property type="evidence" value="ECO:0007669"/>
    <property type="project" value="InterPro"/>
</dbReference>
<dbReference type="GO" id="GO:0008483">
    <property type="term" value="F:transaminase activity"/>
    <property type="evidence" value="ECO:0007669"/>
    <property type="project" value="UniProtKB-KW"/>
</dbReference>
<dbReference type="Pfam" id="PF01571">
    <property type="entry name" value="GCV_T"/>
    <property type="match status" value="1"/>
</dbReference>
<dbReference type="InterPro" id="IPR028896">
    <property type="entry name" value="GcvT/YgfZ/DmdA"/>
</dbReference>
<evidence type="ECO:0000256" key="4">
    <source>
        <dbReference type="ARBA" id="ARBA00022679"/>
    </source>
</evidence>
<dbReference type="PANTHER" id="PTHR43757:SF2">
    <property type="entry name" value="AMINOMETHYLTRANSFERASE, MITOCHONDRIAL"/>
    <property type="match status" value="1"/>
</dbReference>
<dbReference type="Gene3D" id="4.10.1250.10">
    <property type="entry name" value="Aminomethyltransferase fragment"/>
    <property type="match status" value="1"/>
</dbReference>
<dbReference type="InterPro" id="IPR013977">
    <property type="entry name" value="GcvT_C"/>
</dbReference>
<sequence>MPSLGSGRLPLGRLLVVLGCVHCVSPFPSLTSEISVTSTDLHATPLIQWHRDAGARLVPFAGYEMPIQYSSIVTEHQTCRTSAALFDVSHMGRLRFDGDGSEQLLDHLLTRRVSDMPIGTVRYGLMCNADGGVLDDVLVSNLETPSQRRFHLMVVNASNREKILNWIVPHLADYPTVTVSDRTELTAMIAVQGPMAMEVCSRLFKFDPKRLKYYRTVITDQFSKPVIISRTGYTGEDGFELIVRAEEATRIWENVLLCGREAGFAPAGLGARDTLRLEAAMPLYGHELDETIDPITAGLTFACNLEGRGFIGDEALRQIASEGPKRVRRGLILEGKRPAREGSTVLGPNGEPVGVITSGGPSPTLGKAIAVAYIDAGVADLPRYTIDIRGKNAEAVATKLPFYRRAK</sequence>
<dbReference type="Proteomes" id="UP000316598">
    <property type="component" value="Unassembled WGS sequence"/>
</dbReference>
<dbReference type="InterPro" id="IPR027266">
    <property type="entry name" value="TrmE/GcvT-like"/>
</dbReference>
<dbReference type="NCBIfam" id="TIGR00528">
    <property type="entry name" value="gcvT"/>
    <property type="match status" value="1"/>
</dbReference>
<dbReference type="AlphaFoldDB" id="A0A5C5WRE3"/>